<evidence type="ECO:0000313" key="2">
    <source>
        <dbReference type="EMBL" id="EDO04869.1"/>
    </source>
</evidence>
<dbReference type="HOGENOM" id="CLU_1971828_0_0_1"/>
<dbReference type="GeneID" id="5488150"/>
<reference evidence="3" key="1">
    <citation type="journal article" date="2011" name="PLoS Genet.">
        <title>Genomic analysis of the necrotrophic fungal pathogens Sclerotinia sclerotiorum and Botrytis cinerea.</title>
        <authorList>
            <person name="Amselem J."/>
            <person name="Cuomo C.A."/>
            <person name="van Kan J.A."/>
            <person name="Viaud M."/>
            <person name="Benito E.P."/>
            <person name="Couloux A."/>
            <person name="Coutinho P.M."/>
            <person name="de Vries R.P."/>
            <person name="Dyer P.S."/>
            <person name="Fillinger S."/>
            <person name="Fournier E."/>
            <person name="Gout L."/>
            <person name="Hahn M."/>
            <person name="Kohn L."/>
            <person name="Lapalu N."/>
            <person name="Plummer K.M."/>
            <person name="Pradier J.M."/>
            <person name="Quevillon E."/>
            <person name="Sharon A."/>
            <person name="Simon A."/>
            <person name="ten Have A."/>
            <person name="Tudzynski B."/>
            <person name="Tudzynski P."/>
            <person name="Wincker P."/>
            <person name="Andrew M."/>
            <person name="Anthouard V."/>
            <person name="Beever R.E."/>
            <person name="Beffa R."/>
            <person name="Benoit I."/>
            <person name="Bouzid O."/>
            <person name="Brault B."/>
            <person name="Chen Z."/>
            <person name="Choquer M."/>
            <person name="Collemare J."/>
            <person name="Cotton P."/>
            <person name="Danchin E.G."/>
            <person name="Da Silva C."/>
            <person name="Gautier A."/>
            <person name="Giraud C."/>
            <person name="Giraud T."/>
            <person name="Gonzalez C."/>
            <person name="Grossetete S."/>
            <person name="Guldener U."/>
            <person name="Henrissat B."/>
            <person name="Howlett B.J."/>
            <person name="Kodira C."/>
            <person name="Kretschmer M."/>
            <person name="Lappartient A."/>
            <person name="Leroch M."/>
            <person name="Levis C."/>
            <person name="Mauceli E."/>
            <person name="Neuveglise C."/>
            <person name="Oeser B."/>
            <person name="Pearson M."/>
            <person name="Poulain J."/>
            <person name="Poussereau N."/>
            <person name="Quesneville H."/>
            <person name="Rascle C."/>
            <person name="Schumacher J."/>
            <person name="Segurens B."/>
            <person name="Sexton A."/>
            <person name="Silva E."/>
            <person name="Sirven C."/>
            <person name="Soanes D.M."/>
            <person name="Talbot N.J."/>
            <person name="Templeton M."/>
            <person name="Yandava C."/>
            <person name="Yarden O."/>
            <person name="Zeng Q."/>
            <person name="Rollins J.A."/>
            <person name="Lebrun M.H."/>
            <person name="Dickman M."/>
        </authorList>
    </citation>
    <scope>NUCLEOTIDE SEQUENCE [LARGE SCALE GENOMIC DNA]</scope>
    <source>
        <strain evidence="3">ATCC 18683 / 1980 / Ss-1</strain>
    </source>
</reference>
<dbReference type="RefSeq" id="XP_001591906.1">
    <property type="nucleotide sequence ID" value="XM_001591856.1"/>
</dbReference>
<proteinExistence type="predicted"/>
<name>A7EPV3_SCLS1</name>
<dbReference type="KEGG" id="ssl:SS1G_07352"/>
<dbReference type="Proteomes" id="UP000001312">
    <property type="component" value="Unassembled WGS sequence"/>
</dbReference>
<gene>
    <name evidence="2" type="ORF">SS1G_07352</name>
</gene>
<organism evidence="2 3">
    <name type="scientific">Sclerotinia sclerotiorum (strain ATCC 18683 / 1980 / Ss-1)</name>
    <name type="common">White mold</name>
    <name type="synonym">Whetzelinia sclerotiorum</name>
    <dbReference type="NCBI Taxonomy" id="665079"/>
    <lineage>
        <taxon>Eukaryota</taxon>
        <taxon>Fungi</taxon>
        <taxon>Dikarya</taxon>
        <taxon>Ascomycota</taxon>
        <taxon>Pezizomycotina</taxon>
        <taxon>Leotiomycetes</taxon>
        <taxon>Helotiales</taxon>
        <taxon>Sclerotiniaceae</taxon>
        <taxon>Sclerotinia</taxon>
    </lineage>
</organism>
<dbReference type="InParanoid" id="A7EPV3"/>
<sequence>MSRDCSQKKPFAAKGKKQVRFGNRRQGSREAGALEGSFRETGLLEKELPQLYPEQLEELGIATLSIGVELSEDIDEEIESIGNLESVEEPIKEGSTVGYEGSQQMAEDLLRPQENELYDYDLVIGDI</sequence>
<protein>
    <submittedName>
        <fullName evidence="2">Uncharacterized protein</fullName>
    </submittedName>
</protein>
<evidence type="ECO:0000256" key="1">
    <source>
        <dbReference type="SAM" id="MobiDB-lite"/>
    </source>
</evidence>
<accession>A7EPV3</accession>
<dbReference type="AlphaFoldDB" id="A7EPV3"/>
<feature type="region of interest" description="Disordered" evidence="1">
    <location>
        <begin position="1"/>
        <end position="36"/>
    </location>
</feature>
<dbReference type="EMBL" id="CH476629">
    <property type="protein sequence ID" value="EDO04869.1"/>
    <property type="molecule type" value="Genomic_DNA"/>
</dbReference>
<keyword evidence="3" id="KW-1185">Reference proteome</keyword>
<feature type="compositionally biased region" description="Basic residues" evidence="1">
    <location>
        <begin position="14"/>
        <end position="23"/>
    </location>
</feature>
<evidence type="ECO:0000313" key="3">
    <source>
        <dbReference type="Proteomes" id="UP000001312"/>
    </source>
</evidence>